<proteinExistence type="predicted"/>
<keyword evidence="2" id="KW-0489">Methyltransferase</keyword>
<evidence type="ECO:0000313" key="3">
    <source>
        <dbReference type="Proteomes" id="UP000580856"/>
    </source>
</evidence>
<dbReference type="InterPro" id="IPR050508">
    <property type="entry name" value="Methyltransf_Superfamily"/>
</dbReference>
<name>A0A846QUJ5_9BACT</name>
<dbReference type="InterPro" id="IPR013216">
    <property type="entry name" value="Methyltransf_11"/>
</dbReference>
<dbReference type="Pfam" id="PF08241">
    <property type="entry name" value="Methyltransf_11"/>
    <property type="match status" value="1"/>
</dbReference>
<dbReference type="AlphaFoldDB" id="A0A846QUJ5"/>
<dbReference type="CDD" id="cd02440">
    <property type="entry name" value="AdoMet_MTases"/>
    <property type="match status" value="1"/>
</dbReference>
<dbReference type="SUPFAM" id="SSF53335">
    <property type="entry name" value="S-adenosyl-L-methionine-dependent methyltransferases"/>
    <property type="match status" value="1"/>
</dbReference>
<dbReference type="Proteomes" id="UP000580856">
    <property type="component" value="Unassembled WGS sequence"/>
</dbReference>
<gene>
    <name evidence="2" type="ORF">GGQ74_002892</name>
</gene>
<keyword evidence="2" id="KW-0808">Transferase</keyword>
<keyword evidence="3" id="KW-1185">Reference proteome</keyword>
<dbReference type="GO" id="GO:0032259">
    <property type="term" value="P:methylation"/>
    <property type="evidence" value="ECO:0007669"/>
    <property type="project" value="UniProtKB-KW"/>
</dbReference>
<evidence type="ECO:0000259" key="1">
    <source>
        <dbReference type="Pfam" id="PF08241"/>
    </source>
</evidence>
<dbReference type="EMBL" id="JAATJA010000004">
    <property type="protein sequence ID" value="NJB69195.1"/>
    <property type="molecule type" value="Genomic_DNA"/>
</dbReference>
<reference evidence="2 3" key="1">
    <citation type="submission" date="2020-03" db="EMBL/GenBank/DDBJ databases">
        <title>Genomic Encyclopedia of Type Strains, Phase IV (KMG-IV): sequencing the most valuable type-strain genomes for metagenomic binning, comparative biology and taxonomic classification.</title>
        <authorList>
            <person name="Goeker M."/>
        </authorList>
    </citation>
    <scope>NUCLEOTIDE SEQUENCE [LARGE SCALE GENOMIC DNA]</scope>
    <source>
        <strain evidence="2 3">DSM 24233</strain>
    </source>
</reference>
<dbReference type="PANTHER" id="PTHR42912">
    <property type="entry name" value="METHYLTRANSFERASE"/>
    <property type="match status" value="1"/>
</dbReference>
<keyword evidence="2" id="KW-0830">Ubiquinone</keyword>
<dbReference type="SUPFAM" id="SSF88713">
    <property type="entry name" value="Glycoside hydrolase/deacetylase"/>
    <property type="match status" value="1"/>
</dbReference>
<dbReference type="Gene3D" id="3.20.20.370">
    <property type="entry name" value="Glycoside hydrolase/deacetylase"/>
    <property type="match status" value="1"/>
</dbReference>
<dbReference type="InterPro" id="IPR029063">
    <property type="entry name" value="SAM-dependent_MTases_sf"/>
</dbReference>
<comment type="caution">
    <text evidence="2">The sequence shown here is derived from an EMBL/GenBank/DDBJ whole genome shotgun (WGS) entry which is preliminary data.</text>
</comment>
<dbReference type="GO" id="GO:0008757">
    <property type="term" value="F:S-adenosylmethionine-dependent methyltransferase activity"/>
    <property type="evidence" value="ECO:0007669"/>
    <property type="project" value="InterPro"/>
</dbReference>
<protein>
    <submittedName>
        <fullName evidence="2">Ubiquinone/menaquinone biosynthesis C-methylase UbiE/peptidoglycan/xylan/chitin deacetylase (PgdA/CDA1 family)</fullName>
    </submittedName>
</protein>
<evidence type="ECO:0000313" key="2">
    <source>
        <dbReference type="EMBL" id="NJB69195.1"/>
    </source>
</evidence>
<feature type="domain" description="Methyltransferase type 11" evidence="1">
    <location>
        <begin position="377"/>
        <end position="473"/>
    </location>
</feature>
<accession>A0A846QUJ5</accession>
<dbReference type="Gene3D" id="3.40.50.150">
    <property type="entry name" value="Vaccinia Virus protein VP39"/>
    <property type="match status" value="1"/>
</dbReference>
<sequence>MTRAGGLVQQARSVVREGNVVRPQGDAPALPGLTKAYRAVFDELAEASRYAVAGLGEFLVDRVGRGEAGRVSVALRVDVDPGGFQFAVPLARELKARGLGATFFFLTDPVRHYALWGSGVAAEVAGMGFEVGVHSDHLHAQLTRGEDGLAQLRADIDRLSAEAGRRVRGVVAHGHPGIDRLGRSNRDLYSGIAPGALGLDYHDGAGGGYVRDTPSGPLPPCELWLIDYFGYPGGSGWTLWPAWPIARLRTLRPGDVAHVVLHPLNAFRWWEGFDARYGEVERPRPSLPVRAWRGLSVRVRHGLLRGRGLSYALAVGAADALAWVLARGLGLVWPRGGREETDTTWETGREVIFARGVEHWREHLERLGMPAPGGRVLEVGSGDGQWLLAYARDAAEVVGVEPGRRFREASLVTIAAHPAEASRIRVQDAVAESLPFPDAHFDRVHCAGVFMFTRQREAMAEMARVLTPGGRLCLTANGIGWFVMYCLEGLRHRSAAKMRYGVKGLAATLLWWWFGRETEFPRAVSATRMRALMDAHGLELLGVRYFQGVRMYADEYAGLPANYAFVAVRRGDGDGAAEDA</sequence>
<dbReference type="GO" id="GO:0005975">
    <property type="term" value="P:carbohydrate metabolic process"/>
    <property type="evidence" value="ECO:0007669"/>
    <property type="project" value="InterPro"/>
</dbReference>
<dbReference type="InterPro" id="IPR011330">
    <property type="entry name" value="Glyco_hydro/deAcase_b/a-brl"/>
</dbReference>
<organism evidence="2 3">
    <name type="scientific">Desulfobaculum xiamenense</name>
    <dbReference type="NCBI Taxonomy" id="995050"/>
    <lineage>
        <taxon>Bacteria</taxon>
        <taxon>Pseudomonadati</taxon>
        <taxon>Thermodesulfobacteriota</taxon>
        <taxon>Desulfovibrionia</taxon>
        <taxon>Desulfovibrionales</taxon>
        <taxon>Desulfovibrionaceae</taxon>
        <taxon>Desulfobaculum</taxon>
    </lineage>
</organism>
<dbReference type="RefSeq" id="WP_167942285.1">
    <property type="nucleotide sequence ID" value="NZ_JAATJA010000004.1"/>
</dbReference>